<feature type="transmembrane region" description="Helical" evidence="1">
    <location>
        <begin position="12"/>
        <end position="35"/>
    </location>
</feature>
<feature type="transmembrane region" description="Helical" evidence="1">
    <location>
        <begin position="69"/>
        <end position="87"/>
    </location>
</feature>
<keyword evidence="1" id="KW-1133">Transmembrane helix</keyword>
<evidence type="ECO:0000313" key="3">
    <source>
        <dbReference type="Proteomes" id="UP000184301"/>
    </source>
</evidence>
<dbReference type="NCBIfam" id="TIGR02893">
    <property type="entry name" value="spore_yabQ"/>
    <property type="match status" value="1"/>
</dbReference>
<keyword evidence="1" id="KW-0812">Transmembrane</keyword>
<organism evidence="2 3">
    <name type="scientific">Hespellia stercorisuis DSM 15480</name>
    <dbReference type="NCBI Taxonomy" id="1121950"/>
    <lineage>
        <taxon>Bacteria</taxon>
        <taxon>Bacillati</taxon>
        <taxon>Bacillota</taxon>
        <taxon>Clostridia</taxon>
        <taxon>Lachnospirales</taxon>
        <taxon>Lachnospiraceae</taxon>
        <taxon>Hespellia</taxon>
    </lineage>
</organism>
<reference evidence="2 3" key="1">
    <citation type="submission" date="2016-11" db="EMBL/GenBank/DDBJ databases">
        <authorList>
            <person name="Jaros S."/>
            <person name="Januszkiewicz K."/>
            <person name="Wedrychowicz H."/>
        </authorList>
    </citation>
    <scope>NUCLEOTIDE SEQUENCE [LARGE SCALE GENOMIC DNA]</scope>
    <source>
        <strain evidence="2 3">DSM 15480</strain>
    </source>
</reference>
<dbReference type="Proteomes" id="UP000184301">
    <property type="component" value="Unassembled WGS sequence"/>
</dbReference>
<dbReference type="AlphaFoldDB" id="A0A1M6QGV9"/>
<proteinExistence type="predicted"/>
<name>A0A1M6QGV9_9FIRM</name>
<evidence type="ECO:0000256" key="1">
    <source>
        <dbReference type="SAM" id="Phobius"/>
    </source>
</evidence>
<dbReference type="EMBL" id="FQZY01000034">
    <property type="protein sequence ID" value="SHK19461.1"/>
    <property type="molecule type" value="Genomic_DNA"/>
</dbReference>
<dbReference type="OrthoDB" id="9801633at2"/>
<protein>
    <submittedName>
        <fullName evidence="2">Spore cortex protein YabQ (Spore_YabQ)</fullName>
    </submittedName>
</protein>
<keyword evidence="1" id="KW-0472">Membrane</keyword>
<feature type="transmembrane region" description="Helical" evidence="1">
    <location>
        <begin position="47"/>
        <end position="63"/>
    </location>
</feature>
<keyword evidence="3" id="KW-1185">Reference proteome</keyword>
<evidence type="ECO:0000313" key="2">
    <source>
        <dbReference type="EMBL" id="SHK19461.1"/>
    </source>
</evidence>
<dbReference type="InterPro" id="IPR019074">
    <property type="entry name" value="YabQ"/>
</dbReference>
<gene>
    <name evidence="2" type="ORF">SAMN02745243_02422</name>
</gene>
<accession>A0A1M6QGV9</accession>
<dbReference type="RefSeq" id="WP_073110794.1">
    <property type="nucleotide sequence ID" value="NZ_FQZY01000034.1"/>
</dbReference>
<dbReference type="Pfam" id="PF09578">
    <property type="entry name" value="Spore_YabQ"/>
    <property type="match status" value="1"/>
</dbReference>
<sequence>MAGLKNEGIVFLYALLTGMTAMSIYYLLIVLRGIFRHGRKIVELEDLIFWVGISIFFYYRMYVTTYGSIRWYFVLGVVGGVFLCVFVKKKLMFFLLEIEKRLEKSSKNK</sequence>
<dbReference type="STRING" id="1121950.SAMN02745243_02422"/>